<evidence type="ECO:0000313" key="4">
    <source>
        <dbReference type="Proteomes" id="UP001224775"/>
    </source>
</evidence>
<sequence length="149" mass="16095">MSSLGNRITFVVALIALLLHTHVHVSAFAPVPSSATSYRDVSCNVFNNKNKKTAPSSKKPVATGIGGLNSAFKTSKPKTTAKKSVQAAKKNNAPAKKTQPTGSVFNVKMSEETPWSSILVSFLIPWRNPNSIFLYLLIIVSVLGKMNEH</sequence>
<feature type="chain" id="PRO_5042144398" evidence="2">
    <location>
        <begin position="28"/>
        <end position="149"/>
    </location>
</feature>
<dbReference type="AlphaFoldDB" id="A0AAD8Y113"/>
<feature type="signal peptide" evidence="2">
    <location>
        <begin position="1"/>
        <end position="27"/>
    </location>
</feature>
<comment type="caution">
    <text evidence="3">The sequence shown here is derived from an EMBL/GenBank/DDBJ whole genome shotgun (WGS) entry which is preliminary data.</text>
</comment>
<feature type="compositionally biased region" description="Low complexity" evidence="1">
    <location>
        <begin position="82"/>
        <end position="97"/>
    </location>
</feature>
<name>A0AAD8Y113_9STRA</name>
<evidence type="ECO:0000313" key="3">
    <source>
        <dbReference type="EMBL" id="KAK1737631.1"/>
    </source>
</evidence>
<organism evidence="3 4">
    <name type="scientific">Skeletonema marinoi</name>
    <dbReference type="NCBI Taxonomy" id="267567"/>
    <lineage>
        <taxon>Eukaryota</taxon>
        <taxon>Sar</taxon>
        <taxon>Stramenopiles</taxon>
        <taxon>Ochrophyta</taxon>
        <taxon>Bacillariophyta</taxon>
        <taxon>Coscinodiscophyceae</taxon>
        <taxon>Thalassiosirophycidae</taxon>
        <taxon>Thalassiosirales</taxon>
        <taxon>Skeletonemataceae</taxon>
        <taxon>Skeletonema</taxon>
        <taxon>Skeletonema marinoi-dohrnii complex</taxon>
    </lineage>
</organism>
<dbReference type="EMBL" id="JATAAI010000025">
    <property type="protein sequence ID" value="KAK1737631.1"/>
    <property type="molecule type" value="Genomic_DNA"/>
</dbReference>
<feature type="region of interest" description="Disordered" evidence="1">
    <location>
        <begin position="68"/>
        <end position="101"/>
    </location>
</feature>
<keyword evidence="4" id="KW-1185">Reference proteome</keyword>
<protein>
    <submittedName>
        <fullName evidence="3">Uncharacterized protein</fullName>
    </submittedName>
</protein>
<reference evidence="3" key="1">
    <citation type="submission" date="2023-06" db="EMBL/GenBank/DDBJ databases">
        <title>Survivors Of The Sea: Transcriptome response of Skeletonema marinoi to long-term dormancy.</title>
        <authorList>
            <person name="Pinder M.I.M."/>
            <person name="Kourtchenko O."/>
            <person name="Robertson E.K."/>
            <person name="Larsson T."/>
            <person name="Maumus F."/>
            <person name="Osuna-Cruz C.M."/>
            <person name="Vancaester E."/>
            <person name="Stenow R."/>
            <person name="Vandepoele K."/>
            <person name="Ploug H."/>
            <person name="Bruchert V."/>
            <person name="Godhe A."/>
            <person name="Topel M."/>
        </authorList>
    </citation>
    <scope>NUCLEOTIDE SEQUENCE</scope>
    <source>
        <strain evidence="3">R05AC</strain>
    </source>
</reference>
<accession>A0AAD8Y113</accession>
<proteinExistence type="predicted"/>
<dbReference type="Proteomes" id="UP001224775">
    <property type="component" value="Unassembled WGS sequence"/>
</dbReference>
<keyword evidence="2" id="KW-0732">Signal</keyword>
<gene>
    <name evidence="3" type="ORF">QTG54_011917</name>
</gene>
<evidence type="ECO:0000256" key="1">
    <source>
        <dbReference type="SAM" id="MobiDB-lite"/>
    </source>
</evidence>
<evidence type="ECO:0000256" key="2">
    <source>
        <dbReference type="SAM" id="SignalP"/>
    </source>
</evidence>